<dbReference type="InterPro" id="IPR020904">
    <property type="entry name" value="Sc_DH/Rdtase_CS"/>
</dbReference>
<dbReference type="InterPro" id="IPR002347">
    <property type="entry name" value="SDR_fam"/>
</dbReference>
<dbReference type="EMBL" id="BMMH01000005">
    <property type="protein sequence ID" value="GGL11923.1"/>
    <property type="molecule type" value="Genomic_DNA"/>
</dbReference>
<dbReference type="Gene3D" id="3.40.50.720">
    <property type="entry name" value="NAD(P)-binding Rossmann-like Domain"/>
    <property type="match status" value="1"/>
</dbReference>
<dbReference type="InterPro" id="IPR036291">
    <property type="entry name" value="NAD(P)-bd_dom_sf"/>
</dbReference>
<protein>
    <submittedName>
        <fullName evidence="3">Oxidoreductase</fullName>
    </submittedName>
</protein>
<dbReference type="PANTHER" id="PTHR43943:SF2">
    <property type="entry name" value="DEHYDROGENASE_REDUCTASE 4"/>
    <property type="match status" value="1"/>
</dbReference>
<reference evidence="3" key="1">
    <citation type="journal article" date="2014" name="Int. J. Syst. Evol. Microbiol.">
        <title>Complete genome sequence of Corynebacterium casei LMG S-19264T (=DSM 44701T), isolated from a smear-ripened cheese.</title>
        <authorList>
            <consortium name="US DOE Joint Genome Institute (JGI-PGF)"/>
            <person name="Walter F."/>
            <person name="Albersmeier A."/>
            <person name="Kalinowski J."/>
            <person name="Ruckert C."/>
        </authorList>
    </citation>
    <scope>NUCLEOTIDE SEQUENCE</scope>
    <source>
        <strain evidence="3">CGMCC 4.3508</strain>
    </source>
</reference>
<dbReference type="PRINTS" id="PR00081">
    <property type="entry name" value="GDHRDH"/>
</dbReference>
<name>A0A917RKN3_9NOCA</name>
<dbReference type="PANTHER" id="PTHR43943">
    <property type="entry name" value="DEHYDROGENASE/REDUCTASE (SDR FAMILY) MEMBER 4"/>
    <property type="match status" value="1"/>
</dbReference>
<organism evidence="3 4">
    <name type="scientific">Nocardia jinanensis</name>
    <dbReference type="NCBI Taxonomy" id="382504"/>
    <lineage>
        <taxon>Bacteria</taxon>
        <taxon>Bacillati</taxon>
        <taxon>Actinomycetota</taxon>
        <taxon>Actinomycetes</taxon>
        <taxon>Mycobacteriales</taxon>
        <taxon>Nocardiaceae</taxon>
        <taxon>Nocardia</taxon>
    </lineage>
</organism>
<dbReference type="SUPFAM" id="SSF51735">
    <property type="entry name" value="NAD(P)-binding Rossmann-fold domains"/>
    <property type="match status" value="1"/>
</dbReference>
<proteinExistence type="inferred from homology"/>
<comment type="similarity">
    <text evidence="1 2">Belongs to the short-chain dehydrogenases/reductases (SDR) family.</text>
</comment>
<dbReference type="RefSeq" id="WP_062997903.1">
    <property type="nucleotide sequence ID" value="NZ_BMMH01000005.1"/>
</dbReference>
<dbReference type="Pfam" id="PF00106">
    <property type="entry name" value="adh_short"/>
    <property type="match status" value="1"/>
</dbReference>
<keyword evidence="4" id="KW-1185">Reference proteome</keyword>
<evidence type="ECO:0000256" key="2">
    <source>
        <dbReference type="RuleBase" id="RU000363"/>
    </source>
</evidence>
<dbReference type="PRINTS" id="PR00080">
    <property type="entry name" value="SDRFAMILY"/>
</dbReference>
<reference evidence="3" key="2">
    <citation type="submission" date="2020-09" db="EMBL/GenBank/DDBJ databases">
        <authorList>
            <person name="Sun Q."/>
            <person name="Zhou Y."/>
        </authorList>
    </citation>
    <scope>NUCLEOTIDE SEQUENCE</scope>
    <source>
        <strain evidence="3">CGMCC 4.3508</strain>
    </source>
</reference>
<dbReference type="AlphaFoldDB" id="A0A917RKN3"/>
<gene>
    <name evidence="3" type="ORF">GCM10011588_27900</name>
</gene>
<dbReference type="Proteomes" id="UP000638263">
    <property type="component" value="Unassembled WGS sequence"/>
</dbReference>
<evidence type="ECO:0000256" key="1">
    <source>
        <dbReference type="ARBA" id="ARBA00006484"/>
    </source>
</evidence>
<accession>A0A917RKN3</accession>
<evidence type="ECO:0000313" key="3">
    <source>
        <dbReference type="EMBL" id="GGL11923.1"/>
    </source>
</evidence>
<comment type="caution">
    <text evidence="3">The sequence shown here is derived from an EMBL/GenBank/DDBJ whole genome shotgun (WGS) entry which is preliminary data.</text>
</comment>
<sequence length="267" mass="27267">MGQLEGRVALVTGASRGIGAAIAAAMAGEGAAVVVTARSTDEAPRKLPGTLDETAAAITARGGAVLAVAADLTDATDRERIVATAVERFGRVDILVNNAATTFFVPGAELPQRRARLMFDVQVMAPLHLSQLVLPGMKERGAGWILNISSLEAGAPAVPPSRFDALGTTTVYGMCKAALERMTGGLAAEGFGHGVSVTGLRPGGIVPTPGLVFHGVMEPDDPAAEDPQLMARAAVRLCSAPAAVYSGHVYESTALAGMPGDVVESRT</sequence>
<evidence type="ECO:0000313" key="4">
    <source>
        <dbReference type="Proteomes" id="UP000638263"/>
    </source>
</evidence>
<dbReference type="PROSITE" id="PS00061">
    <property type="entry name" value="ADH_SHORT"/>
    <property type="match status" value="1"/>
</dbReference>